<feature type="signal peptide" evidence="13">
    <location>
        <begin position="1"/>
        <end position="32"/>
    </location>
</feature>
<keyword evidence="5" id="KW-0964">Secreted</keyword>
<evidence type="ECO:0000313" key="14">
    <source>
        <dbReference type="EMBL" id="KAF7123433.1"/>
    </source>
</evidence>
<evidence type="ECO:0000256" key="12">
    <source>
        <dbReference type="RuleBase" id="RU361169"/>
    </source>
</evidence>
<dbReference type="GO" id="GO:0004650">
    <property type="term" value="F:polygalacturonase activity"/>
    <property type="evidence" value="ECO:0007669"/>
    <property type="project" value="UniProtKB-EC"/>
</dbReference>
<evidence type="ECO:0000256" key="9">
    <source>
        <dbReference type="ARBA" id="ARBA00023295"/>
    </source>
</evidence>
<feature type="chain" id="PRO_5032866180" description="endo-polygalacturonase" evidence="13">
    <location>
        <begin position="33"/>
        <end position="477"/>
    </location>
</feature>
<dbReference type="OrthoDB" id="187139at2759"/>
<dbReference type="Gene3D" id="2.160.20.10">
    <property type="entry name" value="Single-stranded right-handed beta-helix, Pectin lyase-like"/>
    <property type="match status" value="1"/>
</dbReference>
<evidence type="ECO:0000256" key="5">
    <source>
        <dbReference type="ARBA" id="ARBA00022525"/>
    </source>
</evidence>
<reference evidence="14" key="1">
    <citation type="submission" date="2019-11" db="EMBL/GenBank/DDBJ databases">
        <authorList>
            <person name="Liu Y."/>
            <person name="Hou J."/>
            <person name="Li T.-Q."/>
            <person name="Guan C.-H."/>
            <person name="Wu X."/>
            <person name="Wu H.-Z."/>
            <person name="Ling F."/>
            <person name="Zhang R."/>
            <person name="Shi X.-G."/>
            <person name="Ren J.-P."/>
            <person name="Chen E.-F."/>
            <person name="Sun J.-M."/>
        </authorList>
    </citation>
    <scope>NUCLEOTIDE SEQUENCE</scope>
    <source>
        <strain evidence="14">Adult_tree_wgs_1</strain>
        <tissue evidence="14">Leaves</tissue>
    </source>
</reference>
<dbReference type="FunFam" id="2.160.20.10:FF:000032">
    <property type="entry name" value="Pectin lyase-like superfamily protein"/>
    <property type="match status" value="1"/>
</dbReference>
<comment type="caution">
    <text evidence="14">The sequence shown here is derived from an EMBL/GenBank/DDBJ whole genome shotgun (WGS) entry which is preliminary data.</text>
</comment>
<comment type="similarity">
    <text evidence="2 12">Belongs to the glycosyl hydrolase 28 family.</text>
</comment>
<comment type="subcellular location">
    <subcellularLocation>
        <location evidence="1">Secreted</location>
        <location evidence="1">Cell wall</location>
    </subcellularLocation>
</comment>
<evidence type="ECO:0000256" key="3">
    <source>
        <dbReference type="ARBA" id="ARBA00012736"/>
    </source>
</evidence>
<gene>
    <name evidence="14" type="ORF">RHSIM_Rhsim12G0043800</name>
</gene>
<dbReference type="GO" id="GO:0071555">
    <property type="term" value="P:cell wall organization"/>
    <property type="evidence" value="ECO:0007669"/>
    <property type="project" value="UniProtKB-KW"/>
</dbReference>
<dbReference type="GO" id="GO:0005975">
    <property type="term" value="P:carbohydrate metabolic process"/>
    <property type="evidence" value="ECO:0007669"/>
    <property type="project" value="InterPro"/>
</dbReference>
<keyword evidence="15" id="KW-1185">Reference proteome</keyword>
<keyword evidence="10" id="KW-0961">Cell wall biogenesis/degradation</keyword>
<dbReference type="InterPro" id="IPR012334">
    <property type="entry name" value="Pectin_lyas_fold"/>
</dbReference>
<keyword evidence="6 13" id="KW-0732">Signal</keyword>
<evidence type="ECO:0000256" key="4">
    <source>
        <dbReference type="ARBA" id="ARBA00022512"/>
    </source>
</evidence>
<accession>A0A834G2R6</accession>
<organism evidence="14 15">
    <name type="scientific">Rhododendron simsii</name>
    <name type="common">Sims's rhododendron</name>
    <dbReference type="NCBI Taxonomy" id="118357"/>
    <lineage>
        <taxon>Eukaryota</taxon>
        <taxon>Viridiplantae</taxon>
        <taxon>Streptophyta</taxon>
        <taxon>Embryophyta</taxon>
        <taxon>Tracheophyta</taxon>
        <taxon>Spermatophyta</taxon>
        <taxon>Magnoliopsida</taxon>
        <taxon>eudicotyledons</taxon>
        <taxon>Gunneridae</taxon>
        <taxon>Pentapetalae</taxon>
        <taxon>asterids</taxon>
        <taxon>Ericales</taxon>
        <taxon>Ericaceae</taxon>
        <taxon>Ericoideae</taxon>
        <taxon>Rhodoreae</taxon>
        <taxon>Rhododendron</taxon>
    </lineage>
</organism>
<dbReference type="PANTHER" id="PTHR31375">
    <property type="match status" value="1"/>
</dbReference>
<evidence type="ECO:0000256" key="7">
    <source>
        <dbReference type="ARBA" id="ARBA00022737"/>
    </source>
</evidence>
<dbReference type="Pfam" id="PF00295">
    <property type="entry name" value="Glyco_hydro_28"/>
    <property type="match status" value="1"/>
</dbReference>
<evidence type="ECO:0000256" key="1">
    <source>
        <dbReference type="ARBA" id="ARBA00004191"/>
    </source>
</evidence>
<dbReference type="InterPro" id="IPR000743">
    <property type="entry name" value="Glyco_hydro_28"/>
</dbReference>
<dbReference type="AlphaFoldDB" id="A0A834G2R6"/>
<evidence type="ECO:0000256" key="13">
    <source>
        <dbReference type="SAM" id="SignalP"/>
    </source>
</evidence>
<dbReference type="EC" id="3.2.1.15" evidence="3"/>
<comment type="catalytic activity">
    <reaction evidence="11">
        <text>(1,4-alpha-D-galacturonosyl)n+m + H2O = (1,4-alpha-D-galacturonosyl)n + (1,4-alpha-D-galacturonosyl)m.</text>
        <dbReference type="EC" id="3.2.1.15"/>
    </reaction>
</comment>
<name>A0A834G2R6_RHOSS</name>
<keyword evidence="7" id="KW-0677">Repeat</keyword>
<evidence type="ECO:0000256" key="10">
    <source>
        <dbReference type="ARBA" id="ARBA00023316"/>
    </source>
</evidence>
<keyword evidence="8 12" id="KW-0378">Hydrolase</keyword>
<proteinExistence type="inferred from homology"/>
<keyword evidence="9 12" id="KW-0326">Glycosidase</keyword>
<dbReference type="InterPro" id="IPR011050">
    <property type="entry name" value="Pectin_lyase_fold/virulence"/>
</dbReference>
<dbReference type="SUPFAM" id="SSF51126">
    <property type="entry name" value="Pectin lyase-like"/>
    <property type="match status" value="1"/>
</dbReference>
<dbReference type="EMBL" id="WJXA01000012">
    <property type="protein sequence ID" value="KAF7123433.1"/>
    <property type="molecule type" value="Genomic_DNA"/>
</dbReference>
<protein>
    <recommendedName>
        <fullName evidence="3">endo-polygalacturonase</fullName>
        <ecNumber evidence="3">3.2.1.15</ecNumber>
    </recommendedName>
</protein>
<keyword evidence="4" id="KW-0134">Cell wall</keyword>
<sequence length="477" mass="51986">MRQPYRATSSNKNMEKILCVSFVGLLIIGAQGAAETLSDDIAALGELESLDLEEGDDDVDLFDTLSWTSEKGSKVLVNVDGFGAVGDGVSDDTQAFVKAWKLACNTSNSVFLVPNERRYLVNATRFRGPCSLNFIVQIEGTIVAPDEPKNWDPKNPRIWLDFFNLTGVLFQGGGVIDGSGSKWWAASCKRNKSNPCIGAPTAFTIDSSSAIKVKGLAIQNSQQMHFTISRSRSVRLSDVQISAPGDSPNTDGIHITASTDVLLENCKIGTGDDCISIVSGSSNIKMKTIYCGPGHGISIGSLGKGNSTDTVTKVDLDTAFLKDTTNGLRIKTWQGGSGFVQSVRYQNVRMENVSYPIIIDQFYCDSSTACQNQTSAVEISKILYRNISGTSKTEIAMKFACSDTVPCKQLILNNIYLEKKDVMVKTYCNSVTGFWYGYVWPLAECLASSHKDSIIKQQTEEVDLVAQSRENLIHTEL</sequence>
<dbReference type="Proteomes" id="UP000626092">
    <property type="component" value="Unassembled WGS sequence"/>
</dbReference>
<evidence type="ECO:0000256" key="8">
    <source>
        <dbReference type="ARBA" id="ARBA00022801"/>
    </source>
</evidence>
<evidence type="ECO:0000313" key="15">
    <source>
        <dbReference type="Proteomes" id="UP000626092"/>
    </source>
</evidence>
<evidence type="ECO:0000256" key="11">
    <source>
        <dbReference type="ARBA" id="ARBA00034074"/>
    </source>
</evidence>
<evidence type="ECO:0000256" key="6">
    <source>
        <dbReference type="ARBA" id="ARBA00022729"/>
    </source>
</evidence>
<evidence type="ECO:0000256" key="2">
    <source>
        <dbReference type="ARBA" id="ARBA00008834"/>
    </source>
</evidence>